<feature type="transmembrane region" description="Helical" evidence="1">
    <location>
        <begin position="335"/>
        <end position="355"/>
    </location>
</feature>
<feature type="transmembrane region" description="Helical" evidence="1">
    <location>
        <begin position="255"/>
        <end position="274"/>
    </location>
</feature>
<sequence>MEKKLIIIGTAHVSRRSVEEVLNAIEKERPDAVAVELCPRRFNALFGNREDFDLVRILKKGDFFLVLFQILLGYFQRKMGEEMNIRPGEEMIAAIKKAKEIGSDVLLIDRDIAITFKRLWTKMSFFEKLKLFYSLLRGFFGKGNVDEVLKNVDALVEEFRKISPRAAEVLIDERDAFMAFNLRRALEKYNKVLAVVGAGHKKGIIDWLQRDVNVEDLLKIKEGKTFKYISIIFSILLVSIFAIMALFAFEVLYRVFLYWFLINGIFASIGAILARAHPFSVLTAFFCAWFTSLNFLIAAGWFSGFVEALIRKPTVKDVEDLFKAKSFREMMKNRFFRVIFVAAMTNVGSTIGTIYGSYYIATNFGVEIGEIFSKLLGL</sequence>
<organism evidence="2">
    <name type="scientific">Archaeoglobus fulgidus</name>
    <dbReference type="NCBI Taxonomy" id="2234"/>
    <lineage>
        <taxon>Archaea</taxon>
        <taxon>Methanobacteriati</taxon>
        <taxon>Methanobacteriota</taxon>
        <taxon>Archaeoglobi</taxon>
        <taxon>Archaeoglobales</taxon>
        <taxon>Archaeoglobaceae</taxon>
        <taxon>Archaeoglobus</taxon>
    </lineage>
</organism>
<dbReference type="CDD" id="cd14726">
    <property type="entry name" value="TraB_PrgY-like"/>
    <property type="match status" value="1"/>
</dbReference>
<proteinExistence type="predicted"/>
<keyword evidence="1" id="KW-0812">Transmembrane</keyword>
<accession>A0A7J2TJS9</accession>
<dbReference type="EMBL" id="DSLA01000116">
    <property type="protein sequence ID" value="HEH35979.1"/>
    <property type="molecule type" value="Genomic_DNA"/>
</dbReference>
<evidence type="ECO:0000313" key="2">
    <source>
        <dbReference type="EMBL" id="HEH35979.1"/>
    </source>
</evidence>
<keyword evidence="1" id="KW-0472">Membrane</keyword>
<dbReference type="PANTHER" id="PTHR21530">
    <property type="entry name" value="PHEROMONE SHUTDOWN PROTEIN"/>
    <property type="match status" value="1"/>
</dbReference>
<dbReference type="InterPro" id="IPR005230">
    <property type="entry name" value="TraB_bac"/>
</dbReference>
<dbReference type="Pfam" id="PF01963">
    <property type="entry name" value="TraB_PrgY_gumN"/>
    <property type="match status" value="1"/>
</dbReference>
<keyword evidence="1" id="KW-1133">Transmembrane helix</keyword>
<dbReference type="InterPro" id="IPR046345">
    <property type="entry name" value="TraB_PrgY-like"/>
</dbReference>
<gene>
    <name evidence="2" type="ORF">ENP88_07585</name>
</gene>
<evidence type="ECO:0000256" key="1">
    <source>
        <dbReference type="SAM" id="Phobius"/>
    </source>
</evidence>
<dbReference type="NCBIfam" id="TIGR00261">
    <property type="entry name" value="traB"/>
    <property type="match status" value="1"/>
</dbReference>
<dbReference type="PANTHER" id="PTHR21530:SF7">
    <property type="entry name" value="TRAB DOMAIN-CONTAINING PROTEIN"/>
    <property type="match status" value="1"/>
</dbReference>
<reference evidence="2" key="1">
    <citation type="journal article" date="2020" name="mSystems">
        <title>Genome- and Community-Level Interaction Insights into Carbon Utilization and Element Cycling Functions of Hydrothermarchaeota in Hydrothermal Sediment.</title>
        <authorList>
            <person name="Zhou Z."/>
            <person name="Liu Y."/>
            <person name="Xu W."/>
            <person name="Pan J."/>
            <person name="Luo Z.H."/>
            <person name="Li M."/>
        </authorList>
    </citation>
    <scope>NUCLEOTIDE SEQUENCE [LARGE SCALE GENOMIC DNA]</scope>
    <source>
        <strain evidence="2">SpSt-26</strain>
    </source>
</reference>
<feature type="transmembrane region" description="Helical" evidence="1">
    <location>
        <begin position="228"/>
        <end position="249"/>
    </location>
</feature>
<name>A0A7J2TJS9_ARCFL</name>
<protein>
    <submittedName>
        <fullName evidence="2">TraB/GumN family protein</fullName>
    </submittedName>
</protein>
<dbReference type="AlphaFoldDB" id="A0A7J2TJS9"/>
<feature type="transmembrane region" description="Helical" evidence="1">
    <location>
        <begin position="281"/>
        <end position="302"/>
    </location>
</feature>
<comment type="caution">
    <text evidence="2">The sequence shown here is derived from an EMBL/GenBank/DDBJ whole genome shotgun (WGS) entry which is preliminary data.</text>
</comment>
<dbReference type="InterPro" id="IPR002816">
    <property type="entry name" value="TraB/PrgY/GumN_fam"/>
</dbReference>